<keyword evidence="2" id="KW-0547">Nucleotide-binding</keyword>
<dbReference type="Proteomes" id="UP000326912">
    <property type="component" value="Unassembled WGS sequence"/>
</dbReference>
<evidence type="ECO:0000313" key="6">
    <source>
        <dbReference type="Proteomes" id="UP000326912"/>
    </source>
</evidence>
<dbReference type="InterPro" id="IPR025302">
    <property type="entry name" value="DrrA1/2-like_C"/>
</dbReference>
<name>A0A5J4KWI2_9CHLR</name>
<sequence>MRRLHTLGTTVFLTTHYLQEADSLCDRLAIIDGGKIVAEGTPTALKQQIVGDVLTFRLEHPERALEPAQQLLREQACVRETKSDQAALYVYVDQGEEALVSLLRRLEDADIAVQSAALTRPSLDDVFLQKTGRSLSESTASVL</sequence>
<comment type="caution">
    <text evidence="5">The sequence shown here is derived from an EMBL/GenBank/DDBJ whole genome shotgun (WGS) entry which is preliminary data.</text>
</comment>
<evidence type="ECO:0000256" key="1">
    <source>
        <dbReference type="ARBA" id="ARBA00022448"/>
    </source>
</evidence>
<dbReference type="AlphaFoldDB" id="A0A5J4KWI2"/>
<protein>
    <recommendedName>
        <fullName evidence="4">Daunorubicin resistance ATP-binding protein DrrA1/2-like C-terminal domain-containing protein</fullName>
    </recommendedName>
</protein>
<dbReference type="PANTHER" id="PTHR43582">
    <property type="entry name" value="LINEARMYCIN RESISTANCE ATP-BINDING PROTEIN LNRL"/>
    <property type="match status" value="1"/>
</dbReference>
<dbReference type="PANTHER" id="PTHR43582:SF5">
    <property type="entry name" value="ABC TRANSPORTER"/>
    <property type="match status" value="1"/>
</dbReference>
<dbReference type="EMBL" id="BKZW01000002">
    <property type="protein sequence ID" value="GER90489.1"/>
    <property type="molecule type" value="Genomic_DNA"/>
</dbReference>
<proteinExistence type="predicted"/>
<evidence type="ECO:0000256" key="3">
    <source>
        <dbReference type="ARBA" id="ARBA00022840"/>
    </source>
</evidence>
<reference evidence="5 6" key="1">
    <citation type="submission" date="2019-10" db="EMBL/GenBank/DDBJ databases">
        <title>Dictyobacter vulcani sp. nov., within the class Ktedonobacteria, isolated from soil of volcanic Mt. Zao.</title>
        <authorList>
            <person name="Zheng Y."/>
            <person name="Wang C.M."/>
            <person name="Sakai Y."/>
            <person name="Abe K."/>
            <person name="Yokota A."/>
            <person name="Yabe S."/>
        </authorList>
    </citation>
    <scope>NUCLEOTIDE SEQUENCE [LARGE SCALE GENOMIC DNA]</scope>
    <source>
        <strain evidence="5 6">W12</strain>
    </source>
</reference>
<dbReference type="SUPFAM" id="SSF52540">
    <property type="entry name" value="P-loop containing nucleoside triphosphate hydrolases"/>
    <property type="match status" value="1"/>
</dbReference>
<evidence type="ECO:0000259" key="4">
    <source>
        <dbReference type="Pfam" id="PF13732"/>
    </source>
</evidence>
<evidence type="ECO:0000256" key="2">
    <source>
        <dbReference type="ARBA" id="ARBA00022741"/>
    </source>
</evidence>
<keyword evidence="1" id="KW-0813">Transport</keyword>
<dbReference type="GO" id="GO:0005524">
    <property type="term" value="F:ATP binding"/>
    <property type="evidence" value="ECO:0007669"/>
    <property type="project" value="UniProtKB-KW"/>
</dbReference>
<keyword evidence="3" id="KW-0067">ATP-binding</keyword>
<dbReference type="Pfam" id="PF13732">
    <property type="entry name" value="DrrA1-3_C"/>
    <property type="match status" value="1"/>
</dbReference>
<organism evidence="5 6">
    <name type="scientific">Dictyobacter vulcani</name>
    <dbReference type="NCBI Taxonomy" id="2607529"/>
    <lineage>
        <taxon>Bacteria</taxon>
        <taxon>Bacillati</taxon>
        <taxon>Chloroflexota</taxon>
        <taxon>Ktedonobacteria</taxon>
        <taxon>Ktedonobacterales</taxon>
        <taxon>Dictyobacteraceae</taxon>
        <taxon>Dictyobacter</taxon>
    </lineage>
</organism>
<accession>A0A5J4KWI2</accession>
<evidence type="ECO:0000313" key="5">
    <source>
        <dbReference type="EMBL" id="GER90489.1"/>
    </source>
</evidence>
<dbReference type="Gene3D" id="3.40.50.300">
    <property type="entry name" value="P-loop containing nucleotide triphosphate hydrolases"/>
    <property type="match status" value="1"/>
</dbReference>
<feature type="domain" description="Daunorubicin resistance ATP-binding protein DrrA1/2-like C-terminal" evidence="4">
    <location>
        <begin position="40"/>
        <end position="131"/>
    </location>
</feature>
<keyword evidence="6" id="KW-1185">Reference proteome</keyword>
<dbReference type="InterPro" id="IPR027417">
    <property type="entry name" value="P-loop_NTPase"/>
</dbReference>
<gene>
    <name evidence="5" type="ORF">KDW_46510</name>
</gene>